<accession>A0A6V7UR72</accession>
<protein>
    <submittedName>
        <fullName evidence="1">Uncharacterized protein</fullName>
    </submittedName>
</protein>
<organism evidence="1 2">
    <name type="scientific">Meloidogyne enterolobii</name>
    <name type="common">Root-knot nematode worm</name>
    <name type="synonym">Meloidogyne mayaguensis</name>
    <dbReference type="NCBI Taxonomy" id="390850"/>
    <lineage>
        <taxon>Eukaryota</taxon>
        <taxon>Metazoa</taxon>
        <taxon>Ecdysozoa</taxon>
        <taxon>Nematoda</taxon>
        <taxon>Chromadorea</taxon>
        <taxon>Rhabditida</taxon>
        <taxon>Tylenchina</taxon>
        <taxon>Tylenchomorpha</taxon>
        <taxon>Tylenchoidea</taxon>
        <taxon>Meloidogynidae</taxon>
        <taxon>Meloidogyninae</taxon>
        <taxon>Meloidogyne</taxon>
    </lineage>
</organism>
<gene>
    <name evidence="1" type="ORF">MENT_LOCUS15444</name>
</gene>
<reference evidence="1 2" key="1">
    <citation type="submission" date="2020-08" db="EMBL/GenBank/DDBJ databases">
        <authorList>
            <person name="Koutsovoulos G."/>
            <person name="Danchin GJ E."/>
        </authorList>
    </citation>
    <scope>NUCLEOTIDE SEQUENCE [LARGE SCALE GENOMIC DNA]</scope>
</reference>
<sequence length="52" mass="5582">MVNSSSPSFSSSEGKIFLSSLLVCPLTCFSITIELSFFDAINAEVLWCCGAE</sequence>
<dbReference type="AlphaFoldDB" id="A0A6V7UR72"/>
<dbReference type="EMBL" id="CAJEWN010000092">
    <property type="protein sequence ID" value="CAD2162503.1"/>
    <property type="molecule type" value="Genomic_DNA"/>
</dbReference>
<evidence type="ECO:0000313" key="1">
    <source>
        <dbReference type="EMBL" id="CAD2162503.1"/>
    </source>
</evidence>
<comment type="caution">
    <text evidence="1">The sequence shown here is derived from an EMBL/GenBank/DDBJ whole genome shotgun (WGS) entry which is preliminary data.</text>
</comment>
<dbReference type="Proteomes" id="UP000580250">
    <property type="component" value="Unassembled WGS sequence"/>
</dbReference>
<evidence type="ECO:0000313" key="2">
    <source>
        <dbReference type="Proteomes" id="UP000580250"/>
    </source>
</evidence>
<name>A0A6V7UR72_MELEN</name>
<proteinExistence type="predicted"/>